<dbReference type="InterPro" id="IPR039558">
    <property type="entry name" value="TPA1/OFD1_N"/>
</dbReference>
<organism evidence="2 3">
    <name type="scientific">Nocardia suismassiliense</name>
    <dbReference type="NCBI Taxonomy" id="2077092"/>
    <lineage>
        <taxon>Bacteria</taxon>
        <taxon>Bacillati</taxon>
        <taxon>Actinomycetota</taxon>
        <taxon>Actinomycetes</taxon>
        <taxon>Mycobacteriales</taxon>
        <taxon>Nocardiaceae</taxon>
        <taxon>Nocardia</taxon>
    </lineage>
</organism>
<dbReference type="Proteomes" id="UP001601948">
    <property type="component" value="Unassembled WGS sequence"/>
</dbReference>
<dbReference type="Pfam" id="PF13661">
    <property type="entry name" value="2OG-FeII_Oxy_4"/>
    <property type="match status" value="1"/>
</dbReference>
<evidence type="ECO:0000313" key="3">
    <source>
        <dbReference type="Proteomes" id="UP001601948"/>
    </source>
</evidence>
<sequence>MTTESVLEAQARPKRFADLFAHRRWIRRSEPFPHVYARDVFVPEYFARMSADLAEVRRESPDLFRQVAANYSADGISLANLRGTAFDVFASRDWHDLVAGIVGVTATGDVEGSVHHHGPGAPYGWPHNDLNPAWFPGEAPGPDEVRLPAESVETKSGKREAGVLARESIRAVAVLFYFGNPDWQPGDGGETALYNNLSDGEKLPDLTLIPPLDNSLILFEVTPRTWHTFAGGNIKDRNSVVMWVHRTKDDAVARWGGDKIVYW</sequence>
<name>A0ABW6QKM0_9NOCA</name>
<evidence type="ECO:0000259" key="1">
    <source>
        <dbReference type="Pfam" id="PF13661"/>
    </source>
</evidence>
<dbReference type="Gene3D" id="2.60.120.620">
    <property type="entry name" value="q2cbj1_9rhob like domain"/>
    <property type="match status" value="1"/>
</dbReference>
<reference evidence="2 3" key="1">
    <citation type="submission" date="2024-10" db="EMBL/GenBank/DDBJ databases">
        <title>The Natural Products Discovery Center: Release of the First 8490 Sequenced Strains for Exploring Actinobacteria Biosynthetic Diversity.</title>
        <authorList>
            <person name="Kalkreuter E."/>
            <person name="Kautsar S.A."/>
            <person name="Yang D."/>
            <person name="Bader C.D."/>
            <person name="Teijaro C.N."/>
            <person name="Fluegel L."/>
            <person name="Davis C.M."/>
            <person name="Simpson J.R."/>
            <person name="Lauterbach L."/>
            <person name="Steele A.D."/>
            <person name="Gui C."/>
            <person name="Meng S."/>
            <person name="Li G."/>
            <person name="Viehrig K."/>
            <person name="Ye F."/>
            <person name="Su P."/>
            <person name="Kiefer A.F."/>
            <person name="Nichols A."/>
            <person name="Cepeda A.J."/>
            <person name="Yan W."/>
            <person name="Fan B."/>
            <person name="Jiang Y."/>
            <person name="Adhikari A."/>
            <person name="Zheng C.-J."/>
            <person name="Schuster L."/>
            <person name="Cowan T.M."/>
            <person name="Smanski M.J."/>
            <person name="Chevrette M.G."/>
            <person name="De Carvalho L.P.S."/>
            <person name="Shen B."/>
        </authorList>
    </citation>
    <scope>NUCLEOTIDE SEQUENCE [LARGE SCALE GENOMIC DNA]</scope>
    <source>
        <strain evidence="2 3">NPDC003040</strain>
    </source>
</reference>
<gene>
    <name evidence="2" type="ORF">ACFYV7_01920</name>
</gene>
<protein>
    <submittedName>
        <fullName evidence="2">2OG-Fe(II) oxygenase family protein</fullName>
    </submittedName>
</protein>
<comment type="caution">
    <text evidence="2">The sequence shown here is derived from an EMBL/GenBank/DDBJ whole genome shotgun (WGS) entry which is preliminary data.</text>
</comment>
<proteinExistence type="predicted"/>
<evidence type="ECO:0000313" key="2">
    <source>
        <dbReference type="EMBL" id="MFF3221527.1"/>
    </source>
</evidence>
<accession>A0ABW6QKM0</accession>
<dbReference type="EMBL" id="JBIAPI010000001">
    <property type="protein sequence ID" value="MFF3221527.1"/>
    <property type="molecule type" value="Genomic_DNA"/>
</dbReference>
<dbReference type="RefSeq" id="WP_306796117.1">
    <property type="nucleotide sequence ID" value="NZ_JBIAPI010000001.1"/>
</dbReference>
<keyword evidence="3" id="KW-1185">Reference proteome</keyword>
<feature type="domain" description="Prolyl 3,4-dihydroxylase TPA1/OFD1 N-terminal" evidence="1">
    <location>
        <begin position="169"/>
        <end position="245"/>
    </location>
</feature>